<evidence type="ECO:0000313" key="2">
    <source>
        <dbReference type="EMBL" id="MFD2484829.1"/>
    </source>
</evidence>
<dbReference type="RefSeq" id="WP_344276262.1">
    <property type="nucleotide sequence ID" value="NZ_BAAAHV010000012.1"/>
</dbReference>
<feature type="transmembrane region" description="Helical" evidence="1">
    <location>
        <begin position="298"/>
        <end position="316"/>
    </location>
</feature>
<keyword evidence="1" id="KW-1133">Transmembrane helix</keyword>
<feature type="transmembrane region" description="Helical" evidence="1">
    <location>
        <begin position="12"/>
        <end position="31"/>
    </location>
</feature>
<feature type="transmembrane region" description="Helical" evidence="1">
    <location>
        <begin position="429"/>
        <end position="448"/>
    </location>
</feature>
<keyword evidence="1" id="KW-0812">Transmembrane</keyword>
<dbReference type="EMBL" id="JBHUKQ010000015">
    <property type="protein sequence ID" value="MFD2484829.1"/>
    <property type="molecule type" value="Genomic_DNA"/>
</dbReference>
<feature type="transmembrane region" description="Helical" evidence="1">
    <location>
        <begin position="76"/>
        <end position="94"/>
    </location>
</feature>
<sequence>MNAPALRDSPAIRPTTAAAVAALGTVASVLIGTPEPLSPFVASVTPTGWSGGVVLAQIVPMIGILVAVFTIRWWPWTLLAGTVLAIPRTLAPLLPDGLGAHPSIGVIARVGAPMVLIAVLGAAQELYQRGARKTGLSLTGLALGCQIFAAALTGVRWLSLPLGGDFWRVALGVLGIVGAVLAVVGQRFRRNDSAWPEPTAPGPRLAVAAVCAVLLPMLVSLVDDSLVSRTLGVSPSSLARHPGVVPTIAGLGVLVLAVAITAVAGTRVFFGVATMALVQLGVAGPLLLALYATVADPILSWIAAAAGVAAGCWAAATRWRAQFAVSAGVLAALVLCVLSFATDGKPEKIIDHQASAAGALLLAVLAATAAVMVATAAPITVPGALPASFGPITSTVVLGGGAALVAARLHEEDSSTGELAPAHHLGLNATLLFLAALLVAGFAGLQVLRAARQPAAPSEVGPSAEGA</sequence>
<evidence type="ECO:0008006" key="4">
    <source>
        <dbReference type="Google" id="ProtNLM"/>
    </source>
</evidence>
<proteinExistence type="predicted"/>
<feature type="transmembrane region" description="Helical" evidence="1">
    <location>
        <begin position="242"/>
        <end position="261"/>
    </location>
</feature>
<feature type="transmembrane region" description="Helical" evidence="1">
    <location>
        <begin position="166"/>
        <end position="184"/>
    </location>
</feature>
<feature type="transmembrane region" description="Helical" evidence="1">
    <location>
        <begin position="354"/>
        <end position="377"/>
    </location>
</feature>
<keyword evidence="3" id="KW-1185">Reference proteome</keyword>
<keyword evidence="1" id="KW-0472">Membrane</keyword>
<feature type="transmembrane region" description="Helical" evidence="1">
    <location>
        <begin position="205"/>
        <end position="222"/>
    </location>
</feature>
<reference evidence="3" key="1">
    <citation type="journal article" date="2019" name="Int. J. Syst. Evol. Microbiol.">
        <title>The Global Catalogue of Microorganisms (GCM) 10K type strain sequencing project: providing services to taxonomists for standard genome sequencing and annotation.</title>
        <authorList>
            <consortium name="The Broad Institute Genomics Platform"/>
            <consortium name="The Broad Institute Genome Sequencing Center for Infectious Disease"/>
            <person name="Wu L."/>
            <person name="Ma J."/>
        </authorList>
    </citation>
    <scope>NUCLEOTIDE SEQUENCE [LARGE SCALE GENOMIC DNA]</scope>
    <source>
        <strain evidence="3">CGMCC 4.7638</strain>
    </source>
</reference>
<feature type="transmembrane region" description="Helical" evidence="1">
    <location>
        <begin position="389"/>
        <end position="409"/>
    </location>
</feature>
<organism evidence="2 3">
    <name type="scientific">Amycolatopsis albidoflavus</name>
    <dbReference type="NCBI Taxonomy" id="102226"/>
    <lineage>
        <taxon>Bacteria</taxon>
        <taxon>Bacillati</taxon>
        <taxon>Actinomycetota</taxon>
        <taxon>Actinomycetes</taxon>
        <taxon>Pseudonocardiales</taxon>
        <taxon>Pseudonocardiaceae</taxon>
        <taxon>Amycolatopsis</taxon>
    </lineage>
</organism>
<feature type="transmembrane region" description="Helical" evidence="1">
    <location>
        <begin position="51"/>
        <end position="69"/>
    </location>
</feature>
<evidence type="ECO:0000313" key="3">
    <source>
        <dbReference type="Proteomes" id="UP001597542"/>
    </source>
</evidence>
<evidence type="ECO:0000256" key="1">
    <source>
        <dbReference type="SAM" id="Phobius"/>
    </source>
</evidence>
<feature type="transmembrane region" description="Helical" evidence="1">
    <location>
        <begin position="135"/>
        <end position="154"/>
    </location>
</feature>
<feature type="transmembrane region" description="Helical" evidence="1">
    <location>
        <begin position="323"/>
        <end position="342"/>
    </location>
</feature>
<accession>A0ABW5I6R5</accession>
<protein>
    <recommendedName>
        <fullName evidence="4">MFS transporter</fullName>
    </recommendedName>
</protein>
<feature type="transmembrane region" description="Helical" evidence="1">
    <location>
        <begin position="268"/>
        <end position="292"/>
    </location>
</feature>
<gene>
    <name evidence="2" type="ORF">ACFSUT_31455</name>
</gene>
<dbReference type="Proteomes" id="UP001597542">
    <property type="component" value="Unassembled WGS sequence"/>
</dbReference>
<feature type="transmembrane region" description="Helical" evidence="1">
    <location>
        <begin position="106"/>
        <end position="123"/>
    </location>
</feature>
<comment type="caution">
    <text evidence="2">The sequence shown here is derived from an EMBL/GenBank/DDBJ whole genome shotgun (WGS) entry which is preliminary data.</text>
</comment>
<name>A0ABW5I6R5_9PSEU</name>